<evidence type="ECO:0000313" key="2">
    <source>
        <dbReference type="Proteomes" id="UP001420932"/>
    </source>
</evidence>
<reference evidence="1 2" key="1">
    <citation type="submission" date="2024-01" db="EMBL/GenBank/DDBJ databases">
        <title>Genome assemblies of Stephania.</title>
        <authorList>
            <person name="Yang L."/>
        </authorList>
    </citation>
    <scope>NUCLEOTIDE SEQUENCE [LARGE SCALE GENOMIC DNA]</scope>
    <source>
        <strain evidence="1">YNDBR</strain>
        <tissue evidence="1">Leaf</tissue>
    </source>
</reference>
<sequence length="57" mass="6287">MIRVQSAPMAKPFCLNDTNSDTDQFSSPVPLIVRRGFVRAVEPLCSVSNKLMFTLSA</sequence>
<dbReference type="EMBL" id="JBBNAF010000003">
    <property type="protein sequence ID" value="KAK9159990.1"/>
    <property type="molecule type" value="Genomic_DNA"/>
</dbReference>
<comment type="caution">
    <text evidence="1">The sequence shown here is derived from an EMBL/GenBank/DDBJ whole genome shotgun (WGS) entry which is preliminary data.</text>
</comment>
<organism evidence="1 2">
    <name type="scientific">Stephania yunnanensis</name>
    <dbReference type="NCBI Taxonomy" id="152371"/>
    <lineage>
        <taxon>Eukaryota</taxon>
        <taxon>Viridiplantae</taxon>
        <taxon>Streptophyta</taxon>
        <taxon>Embryophyta</taxon>
        <taxon>Tracheophyta</taxon>
        <taxon>Spermatophyta</taxon>
        <taxon>Magnoliopsida</taxon>
        <taxon>Ranunculales</taxon>
        <taxon>Menispermaceae</taxon>
        <taxon>Menispermoideae</taxon>
        <taxon>Cissampelideae</taxon>
        <taxon>Stephania</taxon>
    </lineage>
</organism>
<proteinExistence type="predicted"/>
<dbReference type="Proteomes" id="UP001420932">
    <property type="component" value="Unassembled WGS sequence"/>
</dbReference>
<accession>A0AAP0KZ12</accession>
<name>A0AAP0KZ12_9MAGN</name>
<keyword evidence="2" id="KW-1185">Reference proteome</keyword>
<dbReference type="AlphaFoldDB" id="A0AAP0KZ12"/>
<gene>
    <name evidence="1" type="ORF">Syun_006331</name>
</gene>
<protein>
    <submittedName>
        <fullName evidence="1">Uncharacterized protein</fullName>
    </submittedName>
</protein>
<evidence type="ECO:0000313" key="1">
    <source>
        <dbReference type="EMBL" id="KAK9159990.1"/>
    </source>
</evidence>